<reference evidence="3" key="2">
    <citation type="submission" date="2023-01" db="EMBL/GenBank/DDBJ databases">
        <authorList>
            <person name="Sun Q."/>
            <person name="Evtushenko L."/>
        </authorList>
    </citation>
    <scope>NUCLEOTIDE SEQUENCE</scope>
    <source>
        <strain evidence="3">VKM Ac-1246</strain>
    </source>
</reference>
<keyword evidence="4" id="KW-1185">Reference proteome</keyword>
<organism evidence="3 4">
    <name type="scientific">Nocardioides luteus</name>
    <dbReference type="NCBI Taxonomy" id="1844"/>
    <lineage>
        <taxon>Bacteria</taxon>
        <taxon>Bacillati</taxon>
        <taxon>Actinomycetota</taxon>
        <taxon>Actinomycetes</taxon>
        <taxon>Propionibacteriales</taxon>
        <taxon>Nocardioidaceae</taxon>
        <taxon>Nocardioides</taxon>
    </lineage>
</organism>
<dbReference type="SUPFAM" id="SSF55961">
    <property type="entry name" value="Bet v1-like"/>
    <property type="match status" value="1"/>
</dbReference>
<feature type="region of interest" description="Disordered" evidence="1">
    <location>
        <begin position="287"/>
        <end position="477"/>
    </location>
</feature>
<comment type="caution">
    <text evidence="3">The sequence shown here is derived from an EMBL/GenBank/DDBJ whole genome shotgun (WGS) entry which is preliminary data.</text>
</comment>
<dbReference type="EMBL" id="BSEL01000010">
    <property type="protein sequence ID" value="GLJ70088.1"/>
    <property type="molecule type" value="Genomic_DNA"/>
</dbReference>
<dbReference type="RefSeq" id="WP_189118596.1">
    <property type="nucleotide sequence ID" value="NZ_BMRK01000007.1"/>
</dbReference>
<dbReference type="Gene3D" id="3.30.530.20">
    <property type="match status" value="1"/>
</dbReference>
<accession>A0ABQ5T2P5</accession>
<proteinExistence type="predicted"/>
<feature type="compositionally biased region" description="Low complexity" evidence="1">
    <location>
        <begin position="421"/>
        <end position="456"/>
    </location>
</feature>
<dbReference type="PANTHER" id="PTHR33824:SF7">
    <property type="entry name" value="POLYKETIDE CYCLASE_DEHYDRASE AND LIPID TRANSPORT SUPERFAMILY PROTEIN"/>
    <property type="match status" value="1"/>
</dbReference>
<dbReference type="InterPro" id="IPR047137">
    <property type="entry name" value="ORF3"/>
</dbReference>
<protein>
    <recommendedName>
        <fullName evidence="2">Coenzyme Q-binding protein COQ10 START domain-containing protein</fullName>
    </recommendedName>
</protein>
<feature type="compositionally biased region" description="Low complexity" evidence="1">
    <location>
        <begin position="296"/>
        <end position="393"/>
    </location>
</feature>
<feature type="region of interest" description="Disordered" evidence="1">
    <location>
        <begin position="1"/>
        <end position="21"/>
    </location>
</feature>
<feature type="compositionally biased region" description="Basic and acidic residues" evidence="1">
    <location>
        <begin position="1"/>
        <end position="15"/>
    </location>
</feature>
<feature type="domain" description="Coenzyme Q-binding protein COQ10 START" evidence="2">
    <location>
        <begin position="140"/>
        <end position="261"/>
    </location>
</feature>
<evidence type="ECO:0000256" key="1">
    <source>
        <dbReference type="SAM" id="MobiDB-lite"/>
    </source>
</evidence>
<evidence type="ECO:0000313" key="4">
    <source>
        <dbReference type="Proteomes" id="UP001142292"/>
    </source>
</evidence>
<dbReference type="CDD" id="cd07817">
    <property type="entry name" value="SRPBCC_8"/>
    <property type="match status" value="1"/>
</dbReference>
<dbReference type="PANTHER" id="PTHR33824">
    <property type="entry name" value="POLYKETIDE CYCLASE/DEHYDRASE AND LIPID TRANSPORT SUPERFAMILY PROTEIN"/>
    <property type="match status" value="1"/>
</dbReference>
<dbReference type="InterPro" id="IPR005031">
    <property type="entry name" value="COQ10_START"/>
</dbReference>
<feature type="compositionally biased region" description="Basic residues" evidence="1">
    <location>
        <begin position="394"/>
        <end position="420"/>
    </location>
</feature>
<evidence type="ECO:0000313" key="3">
    <source>
        <dbReference type="EMBL" id="GLJ70088.1"/>
    </source>
</evidence>
<name>A0ABQ5T2P5_9ACTN</name>
<dbReference type="Pfam" id="PF03364">
    <property type="entry name" value="Polyketide_cyc"/>
    <property type="match status" value="1"/>
</dbReference>
<dbReference type="InterPro" id="IPR023393">
    <property type="entry name" value="START-like_dom_sf"/>
</dbReference>
<gene>
    <name evidence="3" type="ORF">GCM10017579_41240</name>
</gene>
<sequence>MAEKTRKKSADDTKDSGLLSQLPVDRLREEALGFGRAFGKRGLSKLGNGVEGLTDRLTGFAEGAPKKVAEGGSVVKTGAKAAADKVTAPVGKAKDAAAQVKDTASQVKDTVDKVSGGLNKSEQSSGKKLKVTNIVETIDVPVSRDVAYEQWTQFEDFPSFMKKVENVTQEEDEVVTWQAQVFWSHRTWKATILDQVPNEHIVWKSQSEKGRVDGAVTFHELAPNLTRILVSLEYHPKGFFEHTGNLWRAQGRRVRLEMKHFRRHVANNTLLHRDELEGWTGEIHNKEVVDDGSGEGSENGQQKKSQSSSANSSNKSSQKSRTRTSSGSRSTKKSSASRSSGNGSSRSSSSGSGSSGSGSSRSSSSESGSSGNGSSRSSSSGNGSSGNSAPAKKTAARKTAAKKTAAKPAAKKAPAKKSAAKKSASSQTTSKQTTSKQRPTKKSSSSQSTSKQSTTKRSPRKQSASKRTSSRSASKES</sequence>
<evidence type="ECO:0000259" key="2">
    <source>
        <dbReference type="Pfam" id="PF03364"/>
    </source>
</evidence>
<dbReference type="Proteomes" id="UP001142292">
    <property type="component" value="Unassembled WGS sequence"/>
</dbReference>
<feature type="compositionally biased region" description="Low complexity" evidence="1">
    <location>
        <begin position="465"/>
        <end position="477"/>
    </location>
</feature>
<reference evidence="3" key="1">
    <citation type="journal article" date="2014" name="Int. J. Syst. Evol. Microbiol.">
        <title>Complete genome of a new Firmicutes species belonging to the dominant human colonic microbiota ('Ruminococcus bicirculans') reveals two chromosomes and a selective capacity to utilize plant glucans.</title>
        <authorList>
            <consortium name="NISC Comparative Sequencing Program"/>
            <person name="Wegmann U."/>
            <person name="Louis P."/>
            <person name="Goesmann A."/>
            <person name="Henrissat B."/>
            <person name="Duncan S.H."/>
            <person name="Flint H.J."/>
        </authorList>
    </citation>
    <scope>NUCLEOTIDE SEQUENCE</scope>
    <source>
        <strain evidence="3">VKM Ac-1246</strain>
    </source>
</reference>